<proteinExistence type="predicted"/>
<organism evidence="2 3">
    <name type="scientific">Aspergillus nanangensis</name>
    <dbReference type="NCBI Taxonomy" id="2582783"/>
    <lineage>
        <taxon>Eukaryota</taxon>
        <taxon>Fungi</taxon>
        <taxon>Dikarya</taxon>
        <taxon>Ascomycota</taxon>
        <taxon>Pezizomycotina</taxon>
        <taxon>Eurotiomycetes</taxon>
        <taxon>Eurotiomycetidae</taxon>
        <taxon>Eurotiales</taxon>
        <taxon>Aspergillaceae</taxon>
        <taxon>Aspergillus</taxon>
        <taxon>Aspergillus subgen. Circumdati</taxon>
    </lineage>
</organism>
<sequence length="142" mass="16110">MSAPPQTGVPVQQGQEWSSGFWDCCSPAETCFFGWCLPCCLHGKTQSRLEDPQMKEESYMNGNCLMYFVTSYCALHWIPLMMKRGEMRKRFNIEGSGFSDCMSSYCCPCCVLVQHEKEVEAQASRHTTGYQAPLGMTYPTKQ</sequence>
<dbReference type="NCBIfam" id="TIGR01571">
    <property type="entry name" value="A_thal_Cys_rich"/>
    <property type="match status" value="1"/>
</dbReference>
<dbReference type="PANTHER" id="PTHR15907">
    <property type="entry name" value="DUF614 FAMILY PROTEIN-RELATED"/>
    <property type="match status" value="1"/>
</dbReference>
<comment type="caution">
    <text evidence="2">The sequence shown here is derived from an EMBL/GenBank/DDBJ whole genome shotgun (WGS) entry which is preliminary data.</text>
</comment>
<protein>
    <submittedName>
        <fullName evidence="2">Uncharacterized protein</fullName>
    </submittedName>
</protein>
<name>A0AAD4CPM5_ASPNN</name>
<dbReference type="Pfam" id="PF04749">
    <property type="entry name" value="PLAC8"/>
    <property type="match status" value="1"/>
</dbReference>
<dbReference type="Proteomes" id="UP001194746">
    <property type="component" value="Unassembled WGS sequence"/>
</dbReference>
<accession>A0AAD4CPM5</accession>
<evidence type="ECO:0000256" key="1">
    <source>
        <dbReference type="SAM" id="Phobius"/>
    </source>
</evidence>
<keyword evidence="1" id="KW-0472">Membrane</keyword>
<keyword evidence="1" id="KW-1133">Transmembrane helix</keyword>
<gene>
    <name evidence="2" type="ORF">FE257_006023</name>
</gene>
<evidence type="ECO:0000313" key="2">
    <source>
        <dbReference type="EMBL" id="KAF9890356.1"/>
    </source>
</evidence>
<keyword evidence="1" id="KW-0812">Transmembrane</keyword>
<reference evidence="2" key="1">
    <citation type="journal article" date="2019" name="Beilstein J. Org. Chem.">
        <title>Nanangenines: drimane sesquiterpenoids as the dominant metabolite cohort of a novel Australian fungus, Aspergillus nanangensis.</title>
        <authorList>
            <person name="Lacey H.J."/>
            <person name="Gilchrist C.L.M."/>
            <person name="Crombie A."/>
            <person name="Kalaitzis J.A."/>
            <person name="Vuong D."/>
            <person name="Rutledge P.J."/>
            <person name="Turner P."/>
            <person name="Pitt J.I."/>
            <person name="Lacey E."/>
            <person name="Chooi Y.H."/>
            <person name="Piggott A.M."/>
        </authorList>
    </citation>
    <scope>NUCLEOTIDE SEQUENCE</scope>
    <source>
        <strain evidence="2">MST-FP2251</strain>
    </source>
</reference>
<feature type="transmembrane region" description="Helical" evidence="1">
    <location>
        <begin position="59"/>
        <end position="80"/>
    </location>
</feature>
<dbReference type="InterPro" id="IPR006461">
    <property type="entry name" value="PLAC_motif_containing"/>
</dbReference>
<evidence type="ECO:0000313" key="3">
    <source>
        <dbReference type="Proteomes" id="UP001194746"/>
    </source>
</evidence>
<reference evidence="2" key="2">
    <citation type="submission" date="2020-02" db="EMBL/GenBank/DDBJ databases">
        <authorList>
            <person name="Gilchrist C.L.M."/>
            <person name="Chooi Y.-H."/>
        </authorList>
    </citation>
    <scope>NUCLEOTIDE SEQUENCE</scope>
    <source>
        <strain evidence="2">MST-FP2251</strain>
    </source>
</reference>
<dbReference type="AlphaFoldDB" id="A0AAD4CPM5"/>
<keyword evidence="3" id="KW-1185">Reference proteome</keyword>
<dbReference type="EMBL" id="VCAU01000027">
    <property type="protein sequence ID" value="KAF9890356.1"/>
    <property type="molecule type" value="Genomic_DNA"/>
</dbReference>